<organism evidence="5 6">
    <name type="scientific">Midichloria mitochondrii (strain IricVA)</name>
    <dbReference type="NCBI Taxonomy" id="696127"/>
    <lineage>
        <taxon>Bacteria</taxon>
        <taxon>Pseudomonadati</taxon>
        <taxon>Pseudomonadota</taxon>
        <taxon>Alphaproteobacteria</taxon>
        <taxon>Rickettsiales</taxon>
        <taxon>Candidatus Midichloriaceae</taxon>
        <taxon>Candidatus Midichloria</taxon>
    </lineage>
</organism>
<keyword evidence="5" id="KW-0969">Cilium</keyword>
<reference evidence="5 6" key="1">
    <citation type="journal article" date="2011" name="Mol. Biol. Evol.">
        <title>Phylogenomic evidence for the presence of a flagellum and cbb3 oxidase in the free-living mitochondrial ancestor.</title>
        <authorList>
            <person name="Sassera D."/>
            <person name="Lo N."/>
            <person name="Epis S."/>
            <person name="D'Auria G."/>
            <person name="Montagna M."/>
            <person name="Comandatore F."/>
            <person name="Horner D."/>
            <person name="Pereto J."/>
            <person name="Luciano A.M."/>
            <person name="Franciosi F."/>
            <person name="Ferri E."/>
            <person name="Crotti E."/>
            <person name="Bazzocchi C."/>
            <person name="Daffonchio D."/>
            <person name="Sacchi L."/>
            <person name="Moya A."/>
            <person name="Latorre A."/>
            <person name="Bandi C."/>
        </authorList>
    </citation>
    <scope>NUCLEOTIDE SEQUENCE [LARGE SCALE GENOMIC DNA]</scope>
    <source>
        <strain evidence="5 6">IricVA</strain>
    </source>
</reference>
<dbReference type="KEGG" id="mmn:midi_00003"/>
<comment type="subcellular location">
    <subcellularLocation>
        <location evidence="1 2">Bacterial flagellum basal body</location>
    </subcellularLocation>
</comment>
<evidence type="ECO:0000256" key="3">
    <source>
        <dbReference type="SAM" id="SignalP"/>
    </source>
</evidence>
<sequence>MILHAFVLINLIFASFAAATEDPLVSASRIAFSGMQSQSERLKVVAQNIANAEVTGKNPSEDPYKRKIIFFTNDYDEKAGTILLKVDSIREDQSEFEMRYLPEHPAADSYGFVKYPNVNKIIEMADAKEAQSSFEANAASLEITKSNQLKILELMR</sequence>
<dbReference type="RefSeq" id="WP_013950547.1">
    <property type="nucleotide sequence ID" value="NC_015722.1"/>
</dbReference>
<dbReference type="EMBL" id="CP002130">
    <property type="protein sequence ID" value="AEI88329.1"/>
    <property type="molecule type" value="Genomic_DNA"/>
</dbReference>
<evidence type="ECO:0000256" key="2">
    <source>
        <dbReference type="RuleBase" id="RU362062"/>
    </source>
</evidence>
<keyword evidence="2" id="KW-0975">Bacterial flagellum</keyword>
<dbReference type="AlphaFoldDB" id="F7XUI0"/>
<feature type="signal peptide" evidence="3">
    <location>
        <begin position="1"/>
        <end position="19"/>
    </location>
</feature>
<evidence type="ECO:0000256" key="1">
    <source>
        <dbReference type="ARBA" id="ARBA00004117"/>
    </source>
</evidence>
<evidence type="ECO:0000313" key="5">
    <source>
        <dbReference type="EMBL" id="AEI88329.1"/>
    </source>
</evidence>
<dbReference type="Proteomes" id="UP000006639">
    <property type="component" value="Chromosome"/>
</dbReference>
<feature type="chain" id="PRO_5003366134" description="Flagellar basal-body rod protein FlgC" evidence="3">
    <location>
        <begin position="20"/>
        <end position="156"/>
    </location>
</feature>
<evidence type="ECO:0000313" key="6">
    <source>
        <dbReference type="Proteomes" id="UP000006639"/>
    </source>
</evidence>
<protein>
    <recommendedName>
        <fullName evidence="2">Flagellar basal-body rod protein FlgC</fullName>
    </recommendedName>
</protein>
<gene>
    <name evidence="5" type="primary">flgC</name>
    <name evidence="5" type="ordered locus">midi_00003</name>
</gene>
<dbReference type="Pfam" id="PF00460">
    <property type="entry name" value="Flg_bb_rod"/>
    <property type="match status" value="1"/>
</dbReference>
<keyword evidence="3" id="KW-0732">Signal</keyword>
<dbReference type="GO" id="GO:0030694">
    <property type="term" value="C:bacterial-type flagellum basal body, rod"/>
    <property type="evidence" value="ECO:0007669"/>
    <property type="project" value="UniProtKB-UniRule"/>
</dbReference>
<dbReference type="OrthoDB" id="9813951at2"/>
<keyword evidence="5" id="KW-0282">Flagellum</keyword>
<dbReference type="HOGENOM" id="CLU_123272_2_0_5"/>
<dbReference type="InterPro" id="IPR001444">
    <property type="entry name" value="Flag_bb_rod_N"/>
</dbReference>
<feature type="domain" description="Flagellar basal body rod protein N-terminal" evidence="4">
    <location>
        <begin position="29"/>
        <end position="56"/>
    </location>
</feature>
<accession>F7XUI0</accession>
<evidence type="ECO:0000259" key="4">
    <source>
        <dbReference type="Pfam" id="PF00460"/>
    </source>
</evidence>
<dbReference type="GO" id="GO:0071973">
    <property type="term" value="P:bacterial-type flagellum-dependent cell motility"/>
    <property type="evidence" value="ECO:0007669"/>
    <property type="project" value="UniProtKB-UniRule"/>
</dbReference>
<comment type="subunit">
    <text evidence="2">The basal body constitutes a major portion of the flagellar organelle and consists of four rings (L,P,S, and M) mounted on a central rod. The rod consists of about 26 subunits of FlgG in the distal portion, and FlgB, FlgC and FlgF are thought to build up the proximal portion of the rod with about 6 subunits each.</text>
</comment>
<dbReference type="STRING" id="696127.midi_00003"/>
<name>F7XUI0_MIDMI</name>
<dbReference type="InterPro" id="IPR006299">
    <property type="entry name" value="FlgC"/>
</dbReference>
<dbReference type="NCBIfam" id="TIGR01395">
    <property type="entry name" value="FlgC"/>
    <property type="match status" value="1"/>
</dbReference>
<keyword evidence="6" id="KW-1185">Reference proteome</keyword>
<proteinExistence type="predicted"/>
<keyword evidence="5" id="KW-0966">Cell projection</keyword>